<feature type="compositionally biased region" description="Polar residues" evidence="5">
    <location>
        <begin position="424"/>
        <end position="449"/>
    </location>
</feature>
<keyword evidence="4" id="KW-0677">Repeat</keyword>
<feature type="region of interest" description="Disordered" evidence="5">
    <location>
        <begin position="424"/>
        <end position="519"/>
    </location>
</feature>
<keyword evidence="7" id="KW-1185">Reference proteome</keyword>
<comment type="subcellular location">
    <subcellularLocation>
        <location evidence="1">Cytoplasm</location>
    </subcellularLocation>
</comment>
<keyword evidence="3" id="KW-0433">Leucine-rich repeat</keyword>
<feature type="region of interest" description="Disordered" evidence="5">
    <location>
        <begin position="92"/>
        <end position="135"/>
    </location>
</feature>
<feature type="region of interest" description="Disordered" evidence="5">
    <location>
        <begin position="314"/>
        <end position="339"/>
    </location>
</feature>
<dbReference type="EMBL" id="KN824302">
    <property type="protein sequence ID" value="KIM26944.1"/>
    <property type="molecule type" value="Genomic_DNA"/>
</dbReference>
<feature type="compositionally biased region" description="Basic residues" evidence="5">
    <location>
        <begin position="569"/>
        <end position="579"/>
    </location>
</feature>
<evidence type="ECO:0000313" key="6">
    <source>
        <dbReference type="EMBL" id="KIM26944.1"/>
    </source>
</evidence>
<dbReference type="PANTHER" id="PTHR15454:SF69">
    <property type="entry name" value="SERINE_THREONINE-PROTEIN KINASE 11-INTERACTING PROTEIN"/>
    <property type="match status" value="1"/>
</dbReference>
<evidence type="ECO:0000256" key="3">
    <source>
        <dbReference type="ARBA" id="ARBA00022614"/>
    </source>
</evidence>
<evidence type="ECO:0000256" key="2">
    <source>
        <dbReference type="ARBA" id="ARBA00022490"/>
    </source>
</evidence>
<keyword evidence="2" id="KW-0963">Cytoplasm</keyword>
<dbReference type="HOGENOM" id="CLU_009538_1_0_1"/>
<dbReference type="InterPro" id="IPR001611">
    <property type="entry name" value="Leu-rich_rpt"/>
</dbReference>
<dbReference type="GO" id="GO:0005737">
    <property type="term" value="C:cytoplasm"/>
    <property type="evidence" value="ECO:0007669"/>
    <property type="project" value="UniProtKB-SubCell"/>
</dbReference>
<feature type="region of interest" description="Disordered" evidence="5">
    <location>
        <begin position="541"/>
        <end position="579"/>
    </location>
</feature>
<dbReference type="OrthoDB" id="676979at2759"/>
<dbReference type="PANTHER" id="PTHR15454">
    <property type="entry name" value="NISCHARIN RELATED"/>
    <property type="match status" value="1"/>
</dbReference>
<name>A0A0C3B416_SERVB</name>
<dbReference type="AlphaFoldDB" id="A0A0C3B416"/>
<dbReference type="PROSITE" id="PS51450">
    <property type="entry name" value="LRR"/>
    <property type="match status" value="2"/>
</dbReference>
<feature type="compositionally biased region" description="Polar residues" evidence="5">
    <location>
        <begin position="462"/>
        <end position="480"/>
    </location>
</feature>
<feature type="region of interest" description="Disordered" evidence="5">
    <location>
        <begin position="362"/>
        <end position="409"/>
    </location>
</feature>
<reference evidence="6 7" key="1">
    <citation type="submission" date="2014-04" db="EMBL/GenBank/DDBJ databases">
        <authorList>
            <consortium name="DOE Joint Genome Institute"/>
            <person name="Kuo A."/>
            <person name="Zuccaro A."/>
            <person name="Kohler A."/>
            <person name="Nagy L.G."/>
            <person name="Floudas D."/>
            <person name="Copeland A."/>
            <person name="Barry K.W."/>
            <person name="Cichocki N."/>
            <person name="Veneault-Fourrey C."/>
            <person name="LaButti K."/>
            <person name="Lindquist E.A."/>
            <person name="Lipzen A."/>
            <person name="Lundell T."/>
            <person name="Morin E."/>
            <person name="Murat C."/>
            <person name="Sun H."/>
            <person name="Tunlid A."/>
            <person name="Henrissat B."/>
            <person name="Grigoriev I.V."/>
            <person name="Hibbett D.S."/>
            <person name="Martin F."/>
            <person name="Nordberg H.P."/>
            <person name="Cantor M.N."/>
            <person name="Hua S.X."/>
        </authorList>
    </citation>
    <scope>NUCLEOTIDE SEQUENCE [LARGE SCALE GENOMIC DNA]</scope>
    <source>
        <strain evidence="6 7">MAFF 305830</strain>
    </source>
</reference>
<reference evidence="7" key="2">
    <citation type="submission" date="2015-01" db="EMBL/GenBank/DDBJ databases">
        <title>Evolutionary Origins and Diversification of the Mycorrhizal Mutualists.</title>
        <authorList>
            <consortium name="DOE Joint Genome Institute"/>
            <consortium name="Mycorrhizal Genomics Consortium"/>
            <person name="Kohler A."/>
            <person name="Kuo A."/>
            <person name="Nagy L.G."/>
            <person name="Floudas D."/>
            <person name="Copeland A."/>
            <person name="Barry K.W."/>
            <person name="Cichocki N."/>
            <person name="Veneault-Fourrey C."/>
            <person name="LaButti K."/>
            <person name="Lindquist E.A."/>
            <person name="Lipzen A."/>
            <person name="Lundell T."/>
            <person name="Morin E."/>
            <person name="Murat C."/>
            <person name="Riley R."/>
            <person name="Ohm R."/>
            <person name="Sun H."/>
            <person name="Tunlid A."/>
            <person name="Henrissat B."/>
            <person name="Grigoriev I.V."/>
            <person name="Hibbett D.S."/>
            <person name="Martin F."/>
        </authorList>
    </citation>
    <scope>NUCLEOTIDE SEQUENCE [LARGE SCALE GENOMIC DNA]</scope>
    <source>
        <strain evidence="7">MAFF 305830</strain>
    </source>
</reference>
<dbReference type="Gene3D" id="3.80.10.10">
    <property type="entry name" value="Ribonuclease Inhibitor"/>
    <property type="match status" value="2"/>
</dbReference>
<dbReference type="SUPFAM" id="SSF52075">
    <property type="entry name" value="Outer arm dynein light chain 1"/>
    <property type="match status" value="1"/>
</dbReference>
<protein>
    <submittedName>
        <fullName evidence="6">Uncharacterized protein</fullName>
    </submittedName>
</protein>
<evidence type="ECO:0000313" key="7">
    <source>
        <dbReference type="Proteomes" id="UP000054097"/>
    </source>
</evidence>
<proteinExistence type="predicted"/>
<evidence type="ECO:0000256" key="5">
    <source>
        <dbReference type="SAM" id="MobiDB-lite"/>
    </source>
</evidence>
<organism evidence="6 7">
    <name type="scientific">Serendipita vermifera MAFF 305830</name>
    <dbReference type="NCBI Taxonomy" id="933852"/>
    <lineage>
        <taxon>Eukaryota</taxon>
        <taxon>Fungi</taxon>
        <taxon>Dikarya</taxon>
        <taxon>Basidiomycota</taxon>
        <taxon>Agaricomycotina</taxon>
        <taxon>Agaricomycetes</taxon>
        <taxon>Sebacinales</taxon>
        <taxon>Serendipitaceae</taxon>
        <taxon>Serendipita</taxon>
    </lineage>
</organism>
<dbReference type="STRING" id="933852.A0A0C3B416"/>
<evidence type="ECO:0000256" key="1">
    <source>
        <dbReference type="ARBA" id="ARBA00004496"/>
    </source>
</evidence>
<gene>
    <name evidence="6" type="ORF">M408DRAFT_330311</name>
</gene>
<sequence length="579" mass="62901">MLPALSIHQSSLNVISELADDPPVDHVVPLWAFKNLQTLECIDIDPRMLMGWDRLAESLRSLTLRKSGIEDLTEVFVDAVVEDQARRQGEAIKPKRRKLIHRNTDSRRPSWRGPPPTAAIQEEPENEAVSEGTQTPPLPPLSGLKWAFLKHLCLADNALTFFPSNIIPHLLSVTYLDLSSNLLVSVPSGLNQMYNLVTLNLSDNMIESVLGIYTMLGQILTLNISRNRIDSLCGLERLVALEKVDVRKNEVWDIGEVGRLATLPNLQGVWIEGNPFTETHPDYRIVCFNQFLKEGKTVTLDGQQASFMERRSLIAPPPTTAPTPSAIKSPPVVPSPPVVAVGSPPEPAAPVNAKVAELAAPATVSVQTPPKKKRPTKRLVDLDGSPEGAEGPGTPTKRSHRRERSEVVTVPRTHSPLRNAFNETSVVVESPTSPRKNSHSRGMTVQEGTGSPPLRSARVRSPTFNPSSSGFATVSGNGTLSKRRTKLSPAMFSPTAEESSTVVDLKDTPPGTPKSGGADAFRAEIEALRASAPDNWLKVLSQKQFTSGSEGGGGSRVGSPGTDAEDGRRRRHLRGVTEY</sequence>
<dbReference type="InterPro" id="IPR032675">
    <property type="entry name" value="LRR_dom_sf"/>
</dbReference>
<evidence type="ECO:0000256" key="4">
    <source>
        <dbReference type="ARBA" id="ARBA00022737"/>
    </source>
</evidence>
<accession>A0A0C3B416</accession>
<dbReference type="Proteomes" id="UP000054097">
    <property type="component" value="Unassembled WGS sequence"/>
</dbReference>